<dbReference type="EMBL" id="CABP01000060">
    <property type="protein sequence ID" value="CBI04375.1"/>
    <property type="molecule type" value="Genomic_DNA"/>
</dbReference>
<gene>
    <name evidence="5" type="ORF">CARN5_2187</name>
</gene>
<evidence type="ECO:0000259" key="4">
    <source>
        <dbReference type="PROSITE" id="PS01124"/>
    </source>
</evidence>
<protein>
    <submittedName>
        <fullName evidence="5">Putative transcriptional regulator lumQ</fullName>
    </submittedName>
</protein>
<dbReference type="InterPro" id="IPR018062">
    <property type="entry name" value="HTH_AraC-typ_CS"/>
</dbReference>
<dbReference type="PRINTS" id="PR00032">
    <property type="entry name" value="HTHARAC"/>
</dbReference>
<organism evidence="5">
    <name type="scientific">mine drainage metagenome</name>
    <dbReference type="NCBI Taxonomy" id="410659"/>
    <lineage>
        <taxon>unclassified sequences</taxon>
        <taxon>metagenomes</taxon>
        <taxon>ecological metagenomes</taxon>
    </lineage>
</organism>
<dbReference type="Gene3D" id="1.10.10.60">
    <property type="entry name" value="Homeodomain-like"/>
    <property type="match status" value="2"/>
</dbReference>
<dbReference type="AlphaFoldDB" id="E6QAZ9"/>
<keyword evidence="1" id="KW-0805">Transcription regulation</keyword>
<reference evidence="5" key="1">
    <citation type="submission" date="2009-10" db="EMBL/GenBank/DDBJ databases">
        <title>Diversity of trophic interactions inside an arsenic-rich microbial ecosystem.</title>
        <authorList>
            <person name="Bertin P.N."/>
            <person name="Heinrich-Salmeron A."/>
            <person name="Pelletier E."/>
            <person name="Goulhen-Chollet F."/>
            <person name="Arsene-Ploetze F."/>
            <person name="Gallien S."/>
            <person name="Calteau A."/>
            <person name="Vallenet D."/>
            <person name="Casiot C."/>
            <person name="Chane-Woon-Ming B."/>
            <person name="Giloteaux L."/>
            <person name="Barakat M."/>
            <person name="Bonnefoy V."/>
            <person name="Bruneel O."/>
            <person name="Chandler M."/>
            <person name="Cleiss J."/>
            <person name="Duran R."/>
            <person name="Elbaz-Poulichet F."/>
            <person name="Fonknechten N."/>
            <person name="Lauga B."/>
            <person name="Mornico D."/>
            <person name="Ortet P."/>
            <person name="Schaeffer C."/>
            <person name="Siguier P."/>
            <person name="Alexander Thil Smith A."/>
            <person name="Van Dorsselaer A."/>
            <person name="Weissenbach J."/>
            <person name="Medigue C."/>
            <person name="Le Paslier D."/>
        </authorList>
    </citation>
    <scope>NUCLEOTIDE SEQUENCE</scope>
</reference>
<evidence type="ECO:0000313" key="5">
    <source>
        <dbReference type="EMBL" id="CBI04375.1"/>
    </source>
</evidence>
<dbReference type="SUPFAM" id="SSF46689">
    <property type="entry name" value="Homeodomain-like"/>
    <property type="match status" value="2"/>
</dbReference>
<dbReference type="Gene3D" id="2.60.120.10">
    <property type="entry name" value="Jelly Rolls"/>
    <property type="match status" value="1"/>
</dbReference>
<feature type="domain" description="HTH araC/xylS-type" evidence="4">
    <location>
        <begin position="156"/>
        <end position="254"/>
    </location>
</feature>
<dbReference type="SUPFAM" id="SSF51182">
    <property type="entry name" value="RmlC-like cupins"/>
    <property type="match status" value="1"/>
</dbReference>
<proteinExistence type="predicted"/>
<dbReference type="PANTHER" id="PTHR46796:SF10">
    <property type="entry name" value="TRANSCRIPTIONAL ACTIVATOR FEAR"/>
    <property type="match status" value="1"/>
</dbReference>
<evidence type="ECO:0000256" key="3">
    <source>
        <dbReference type="ARBA" id="ARBA00023163"/>
    </source>
</evidence>
<dbReference type="InterPro" id="IPR018060">
    <property type="entry name" value="HTH_AraC"/>
</dbReference>
<dbReference type="PANTHER" id="PTHR46796">
    <property type="entry name" value="HTH-TYPE TRANSCRIPTIONAL ACTIVATOR RHAS-RELATED"/>
    <property type="match status" value="1"/>
</dbReference>
<comment type="caution">
    <text evidence="5">The sequence shown here is derived from an EMBL/GenBank/DDBJ whole genome shotgun (WGS) entry which is preliminary data.</text>
</comment>
<dbReference type="GO" id="GO:0003700">
    <property type="term" value="F:DNA-binding transcription factor activity"/>
    <property type="evidence" value="ECO:0007669"/>
    <property type="project" value="InterPro"/>
</dbReference>
<dbReference type="InterPro" id="IPR050204">
    <property type="entry name" value="AraC_XylS_family_regulators"/>
</dbReference>
<dbReference type="PROSITE" id="PS01124">
    <property type="entry name" value="HTH_ARAC_FAMILY_2"/>
    <property type="match status" value="1"/>
</dbReference>
<dbReference type="PROSITE" id="PS00041">
    <property type="entry name" value="HTH_ARAC_FAMILY_1"/>
    <property type="match status" value="1"/>
</dbReference>
<dbReference type="InterPro" id="IPR014710">
    <property type="entry name" value="RmlC-like_jellyroll"/>
</dbReference>
<dbReference type="SMART" id="SM00342">
    <property type="entry name" value="HTH_ARAC"/>
    <property type="match status" value="1"/>
</dbReference>
<accession>E6QAZ9</accession>
<dbReference type="InterPro" id="IPR009057">
    <property type="entry name" value="Homeodomain-like_sf"/>
</dbReference>
<dbReference type="InterPro" id="IPR011051">
    <property type="entry name" value="RmlC_Cupin_sf"/>
</dbReference>
<dbReference type="InterPro" id="IPR020449">
    <property type="entry name" value="Tscrpt_reg_AraC-type_HTH"/>
</dbReference>
<evidence type="ECO:0000256" key="1">
    <source>
        <dbReference type="ARBA" id="ARBA00023015"/>
    </source>
</evidence>
<evidence type="ECO:0000256" key="2">
    <source>
        <dbReference type="ARBA" id="ARBA00023125"/>
    </source>
</evidence>
<keyword evidence="2" id="KW-0238">DNA-binding</keyword>
<dbReference type="GO" id="GO:0043565">
    <property type="term" value="F:sequence-specific DNA binding"/>
    <property type="evidence" value="ECO:0007669"/>
    <property type="project" value="InterPro"/>
</dbReference>
<sequence length="265" mass="29785">MEHTLNNAFVTEVRRYEETDYCHSHAHHQIILPLCGSLELQVDGRSGKACALQGAIVPGNSRHTFRGVGNNQFVVVDLPIPLKADYWSDDLRRFLETPNFFGLDPGLYHYTQLVGAESCRHLPDSKFSIMLAEMLAELLAQRHSTAKAIRPTRRLGPALEYIGSHVDQRISVSKLAALSYLSIGRFHSAFREYTGCTPGQYITELRMQRGLALLQETAWPVSRVAAAVGYSSQAGFTHAFNRHFGFPPSRYHRQADTRTQRESSP</sequence>
<name>E6QAZ9_9ZZZZ</name>
<keyword evidence="3" id="KW-0804">Transcription</keyword>
<dbReference type="Pfam" id="PF12833">
    <property type="entry name" value="HTH_18"/>
    <property type="match status" value="1"/>
</dbReference>